<dbReference type="Gene3D" id="3.40.50.720">
    <property type="entry name" value="NAD(P)-binding Rossmann-like Domain"/>
    <property type="match status" value="1"/>
</dbReference>
<dbReference type="OrthoDB" id="7301144at2"/>
<dbReference type="InterPro" id="IPR036291">
    <property type="entry name" value="NAD(P)-bd_dom_sf"/>
</dbReference>
<evidence type="ECO:0000313" key="5">
    <source>
        <dbReference type="Proteomes" id="UP000000238"/>
    </source>
</evidence>
<dbReference type="AlphaFoldDB" id="Q2SKD5"/>
<dbReference type="PRINTS" id="PR00081">
    <property type="entry name" value="GDHRDH"/>
</dbReference>
<dbReference type="Proteomes" id="UP000000238">
    <property type="component" value="Chromosome"/>
</dbReference>
<dbReference type="InterPro" id="IPR002347">
    <property type="entry name" value="SDR_fam"/>
</dbReference>
<dbReference type="RefSeq" id="WP_011395960.1">
    <property type="nucleotide sequence ID" value="NC_007645.1"/>
</dbReference>
<dbReference type="CDD" id="cd05233">
    <property type="entry name" value="SDR_c"/>
    <property type="match status" value="1"/>
</dbReference>
<dbReference type="SUPFAM" id="SSF51735">
    <property type="entry name" value="NAD(P)-binding Rossmann-fold domains"/>
    <property type="match status" value="1"/>
</dbReference>
<sequence>MSAKTVLITGASSGIGLALARVFARHGWSLALVARRSDNLERLAVELKESYGTDSQCIGFDLTTDNAARALYDEVRFRNLRIDCLVNNAGRGYFGSFIERDHQLEEETIYLNVTVLTSLCKLFGRDMVEQGGGRILNIASIAGFMPGPNFAVYHATKAYVLSLSRAIHAELKSLGVTVTASCPGPTETEFFDKAGTGVLKAMEYIRRMPAEKVAEQAYEATMKGKPVVVHGMLNKMMVESPRLVPKSWVAPVVKSLMR</sequence>
<accession>Q2SKD5</accession>
<dbReference type="eggNOG" id="COG0300">
    <property type="taxonomic scope" value="Bacteria"/>
</dbReference>
<dbReference type="PANTHER" id="PTHR44196">
    <property type="entry name" value="DEHYDROGENASE/REDUCTASE SDR FAMILY MEMBER 7B"/>
    <property type="match status" value="1"/>
</dbReference>
<dbReference type="Pfam" id="PF00106">
    <property type="entry name" value="adh_short"/>
    <property type="match status" value="1"/>
</dbReference>
<comment type="similarity">
    <text evidence="1 3">Belongs to the short-chain dehydrogenases/reductases (SDR) family.</text>
</comment>
<keyword evidence="5" id="KW-1185">Reference proteome</keyword>
<evidence type="ECO:0000256" key="2">
    <source>
        <dbReference type="ARBA" id="ARBA00023002"/>
    </source>
</evidence>
<name>Q2SKD5_HAHCH</name>
<protein>
    <submittedName>
        <fullName evidence="4">Short-chain dehydrogenase of various substrate specificities</fullName>
    </submittedName>
</protein>
<reference evidence="4 5" key="1">
    <citation type="journal article" date="2005" name="Nucleic Acids Res.">
        <title>Genomic blueprint of Hahella chejuensis, a marine microbe producing an algicidal agent.</title>
        <authorList>
            <person name="Jeong H."/>
            <person name="Yim J.H."/>
            <person name="Lee C."/>
            <person name="Choi S.-H."/>
            <person name="Park Y.K."/>
            <person name="Yoon S.H."/>
            <person name="Hur C.-G."/>
            <person name="Kang H.-Y."/>
            <person name="Kim D."/>
            <person name="Lee H.H."/>
            <person name="Park K.H."/>
            <person name="Park S.-H."/>
            <person name="Park H.-S."/>
            <person name="Lee H.K."/>
            <person name="Oh T.K."/>
            <person name="Kim J.F."/>
        </authorList>
    </citation>
    <scope>NUCLEOTIDE SEQUENCE [LARGE SCALE GENOMIC DNA]</scope>
    <source>
        <strain evidence="4 5">KCTC 2396</strain>
    </source>
</reference>
<keyword evidence="2" id="KW-0560">Oxidoreductase</keyword>
<evidence type="ECO:0000256" key="3">
    <source>
        <dbReference type="RuleBase" id="RU000363"/>
    </source>
</evidence>
<dbReference type="HOGENOM" id="CLU_010194_2_1_6"/>
<dbReference type="GO" id="GO:0016020">
    <property type="term" value="C:membrane"/>
    <property type="evidence" value="ECO:0007669"/>
    <property type="project" value="TreeGrafter"/>
</dbReference>
<dbReference type="PIRSF" id="PIRSF000126">
    <property type="entry name" value="11-beta-HSD1"/>
    <property type="match status" value="1"/>
</dbReference>
<organism evidence="4 5">
    <name type="scientific">Hahella chejuensis (strain KCTC 2396)</name>
    <dbReference type="NCBI Taxonomy" id="349521"/>
    <lineage>
        <taxon>Bacteria</taxon>
        <taxon>Pseudomonadati</taxon>
        <taxon>Pseudomonadota</taxon>
        <taxon>Gammaproteobacteria</taxon>
        <taxon>Oceanospirillales</taxon>
        <taxon>Hahellaceae</taxon>
        <taxon>Hahella</taxon>
    </lineage>
</organism>
<dbReference type="KEGG" id="hch:HCH_02058"/>
<gene>
    <name evidence="4" type="ordered locus">HCH_02058</name>
</gene>
<dbReference type="PANTHER" id="PTHR44196:SF2">
    <property type="entry name" value="SHORT-CHAIN DEHYDROGENASE-RELATED"/>
    <property type="match status" value="1"/>
</dbReference>
<dbReference type="PRINTS" id="PR00080">
    <property type="entry name" value="SDRFAMILY"/>
</dbReference>
<evidence type="ECO:0000313" key="4">
    <source>
        <dbReference type="EMBL" id="ABC28889.1"/>
    </source>
</evidence>
<evidence type="ECO:0000256" key="1">
    <source>
        <dbReference type="ARBA" id="ARBA00006484"/>
    </source>
</evidence>
<dbReference type="STRING" id="349521.HCH_02058"/>
<dbReference type="GO" id="GO:0016491">
    <property type="term" value="F:oxidoreductase activity"/>
    <property type="evidence" value="ECO:0007669"/>
    <property type="project" value="UniProtKB-KW"/>
</dbReference>
<proteinExistence type="inferred from homology"/>
<dbReference type="EMBL" id="CP000155">
    <property type="protein sequence ID" value="ABC28889.1"/>
    <property type="molecule type" value="Genomic_DNA"/>
</dbReference>